<feature type="transmembrane region" description="Helical" evidence="7">
    <location>
        <begin position="87"/>
        <end position="110"/>
    </location>
</feature>
<evidence type="ECO:0000313" key="9">
    <source>
        <dbReference type="Proteomes" id="UP000256328"/>
    </source>
</evidence>
<feature type="transmembrane region" description="Helical" evidence="7">
    <location>
        <begin position="12"/>
        <end position="31"/>
    </location>
</feature>
<evidence type="ECO:0000256" key="7">
    <source>
        <dbReference type="SAM" id="Phobius"/>
    </source>
</evidence>
<evidence type="ECO:0000256" key="1">
    <source>
        <dbReference type="ARBA" id="ARBA00004141"/>
    </source>
</evidence>
<feature type="transmembrane region" description="Helical" evidence="7">
    <location>
        <begin position="290"/>
        <end position="312"/>
    </location>
</feature>
<gene>
    <name evidence="8" type="ORF">BP5796_07626</name>
</gene>
<comment type="subcellular location">
    <subcellularLocation>
        <location evidence="1">Membrane</location>
        <topology evidence="1">Multi-pass membrane protein</topology>
    </subcellularLocation>
</comment>
<evidence type="ECO:0000256" key="5">
    <source>
        <dbReference type="ARBA" id="ARBA00022989"/>
    </source>
</evidence>
<evidence type="ECO:0000256" key="2">
    <source>
        <dbReference type="ARBA" id="ARBA00008333"/>
    </source>
</evidence>
<keyword evidence="9" id="KW-1185">Reference proteome</keyword>
<dbReference type="PANTHER" id="PTHR31632:SF2">
    <property type="entry name" value="PLASMA MEMBRANE IRON PERMEASE"/>
    <property type="match status" value="1"/>
</dbReference>
<feature type="transmembrane region" description="Helical" evidence="7">
    <location>
        <begin position="51"/>
        <end position="75"/>
    </location>
</feature>
<keyword evidence="6 7" id="KW-0472">Membrane</keyword>
<reference evidence="8 9" key="1">
    <citation type="journal article" date="2018" name="IMA Fungus">
        <title>IMA Genome-F 9: Draft genome sequence of Annulohypoxylon stygium, Aspergillus mulundensis, Berkeleyomyces basicola (syn. Thielaviopsis basicola), Ceratocystis smalleyi, two Cercospora beticola strains, Coleophoma cylindrospora, Fusarium fracticaudum, Phialophora cf. hyalina, and Morchella septimelata.</title>
        <authorList>
            <person name="Wingfield B.D."/>
            <person name="Bills G.F."/>
            <person name="Dong Y."/>
            <person name="Huang W."/>
            <person name="Nel W.J."/>
            <person name="Swalarsk-Parry B.S."/>
            <person name="Vaghefi N."/>
            <person name="Wilken P.M."/>
            <person name="An Z."/>
            <person name="de Beer Z.W."/>
            <person name="De Vos L."/>
            <person name="Chen L."/>
            <person name="Duong T.A."/>
            <person name="Gao Y."/>
            <person name="Hammerbacher A."/>
            <person name="Kikkert J.R."/>
            <person name="Li Y."/>
            <person name="Li H."/>
            <person name="Li K."/>
            <person name="Li Q."/>
            <person name="Liu X."/>
            <person name="Ma X."/>
            <person name="Naidoo K."/>
            <person name="Pethybridge S.J."/>
            <person name="Sun J."/>
            <person name="Steenkamp E.T."/>
            <person name="van der Nest M.A."/>
            <person name="van Wyk S."/>
            <person name="Wingfield M.J."/>
            <person name="Xiong C."/>
            <person name="Yue Q."/>
            <person name="Zhang X."/>
        </authorList>
    </citation>
    <scope>NUCLEOTIDE SEQUENCE [LARGE SCALE GENOMIC DNA]</scope>
    <source>
        <strain evidence="8 9">BP5796</strain>
    </source>
</reference>
<protein>
    <submittedName>
        <fullName evidence="8">Uncharacterized protein</fullName>
    </submittedName>
</protein>
<feature type="transmembrane region" description="Helical" evidence="7">
    <location>
        <begin position="148"/>
        <end position="172"/>
    </location>
</feature>
<comment type="caution">
    <text evidence="8">The sequence shown here is derived from an EMBL/GenBank/DDBJ whole genome shotgun (WGS) entry which is preliminary data.</text>
</comment>
<organism evidence="8 9">
    <name type="scientific">Coleophoma crateriformis</name>
    <dbReference type="NCBI Taxonomy" id="565419"/>
    <lineage>
        <taxon>Eukaryota</taxon>
        <taxon>Fungi</taxon>
        <taxon>Dikarya</taxon>
        <taxon>Ascomycota</taxon>
        <taxon>Pezizomycotina</taxon>
        <taxon>Leotiomycetes</taxon>
        <taxon>Helotiales</taxon>
        <taxon>Dermateaceae</taxon>
        <taxon>Coleophoma</taxon>
    </lineage>
</organism>
<dbReference type="EMBL" id="PDLN01000010">
    <property type="protein sequence ID" value="RDW74184.1"/>
    <property type="molecule type" value="Genomic_DNA"/>
</dbReference>
<evidence type="ECO:0000256" key="4">
    <source>
        <dbReference type="ARBA" id="ARBA00022692"/>
    </source>
</evidence>
<dbReference type="AlphaFoldDB" id="A0A3D8RJV6"/>
<dbReference type="Proteomes" id="UP000256328">
    <property type="component" value="Unassembled WGS sequence"/>
</dbReference>
<comment type="similarity">
    <text evidence="2">Belongs to the oxidase-dependent Fe transporter (OFeT) (TC 9.A.10.1) family.</text>
</comment>
<proteinExistence type="inferred from homology"/>
<keyword evidence="3" id="KW-0408">Iron</keyword>
<sequence>MPELFDIPVFFIVFRETLETAVVVSVLLANLKRTLGRDEDIDAYRRLRKQIWLGASIGFAICLLLGGSLIATFYILGVDKWSNSEYIWEAVFGMIASVIITIMGVTMLRISKLQAKWRLKLLKSLQARDIHTGTLGERFKLWCERNALFILPFITILREGIEGIVFVGGVTIGTPASAVPLPTITGIAAGCIIGVLIYKGGDMAPLRFFLAITTCFLYHVAAGLFSRAVWFFEADQWNKITGGDAAENGSGPGSYDIRRSVWHVNCCNPQLAGGGWWGVFNSLLGWQNSATYGSVISYNLYWAAVISGFFWLKFKENKGKRSFLQDSAR</sequence>
<accession>A0A3D8RJV6</accession>
<feature type="transmembrane region" description="Helical" evidence="7">
    <location>
        <begin position="178"/>
        <end position="198"/>
    </location>
</feature>
<evidence type="ECO:0000256" key="3">
    <source>
        <dbReference type="ARBA" id="ARBA00022496"/>
    </source>
</evidence>
<evidence type="ECO:0000256" key="6">
    <source>
        <dbReference type="ARBA" id="ARBA00023136"/>
    </source>
</evidence>
<keyword evidence="3" id="KW-0813">Transport</keyword>
<dbReference type="PANTHER" id="PTHR31632">
    <property type="entry name" value="IRON TRANSPORTER FTH1"/>
    <property type="match status" value="1"/>
</dbReference>
<dbReference type="GO" id="GO:0015093">
    <property type="term" value="F:ferrous iron transmembrane transporter activity"/>
    <property type="evidence" value="ECO:0007669"/>
    <property type="project" value="TreeGrafter"/>
</dbReference>
<dbReference type="OrthoDB" id="4364at2759"/>
<name>A0A3D8RJV6_9HELO</name>
<keyword evidence="3" id="KW-0410">Iron transport</keyword>
<dbReference type="GO" id="GO:0033573">
    <property type="term" value="C:high-affinity iron permease complex"/>
    <property type="evidence" value="ECO:0007669"/>
    <property type="project" value="InterPro"/>
</dbReference>
<dbReference type="Pfam" id="PF03239">
    <property type="entry name" value="FTR1"/>
    <property type="match status" value="1"/>
</dbReference>
<evidence type="ECO:0000313" key="8">
    <source>
        <dbReference type="EMBL" id="RDW74184.1"/>
    </source>
</evidence>
<dbReference type="InterPro" id="IPR004923">
    <property type="entry name" value="FTR1/Fip1/EfeU"/>
</dbReference>
<feature type="transmembrane region" description="Helical" evidence="7">
    <location>
        <begin position="210"/>
        <end position="232"/>
    </location>
</feature>
<keyword evidence="4 7" id="KW-0812">Transmembrane</keyword>
<keyword evidence="3" id="KW-0406">Ion transport</keyword>
<keyword evidence="5 7" id="KW-1133">Transmembrane helix</keyword>